<keyword evidence="1" id="KW-1133">Transmembrane helix</keyword>
<name>A0ABQ6JLT7_9ACTN</name>
<accession>A0ABQ6JLT7</accession>
<comment type="caution">
    <text evidence="2">The sequence shown here is derived from an EMBL/GenBank/DDBJ whole genome shotgun (WGS) entry which is preliminary data.</text>
</comment>
<feature type="transmembrane region" description="Helical" evidence="1">
    <location>
        <begin position="27"/>
        <end position="48"/>
    </location>
</feature>
<dbReference type="Proteomes" id="UP001157017">
    <property type="component" value="Unassembled WGS sequence"/>
</dbReference>
<keyword evidence="1" id="KW-0472">Membrane</keyword>
<evidence type="ECO:0000256" key="1">
    <source>
        <dbReference type="SAM" id="Phobius"/>
    </source>
</evidence>
<dbReference type="EMBL" id="BSUZ01000001">
    <property type="protein sequence ID" value="GMA88859.1"/>
    <property type="molecule type" value="Genomic_DNA"/>
</dbReference>
<organism evidence="2 3">
    <name type="scientific">Angustibacter aerolatus</name>
    <dbReference type="NCBI Taxonomy" id="1162965"/>
    <lineage>
        <taxon>Bacteria</taxon>
        <taxon>Bacillati</taxon>
        <taxon>Actinomycetota</taxon>
        <taxon>Actinomycetes</taxon>
        <taxon>Kineosporiales</taxon>
        <taxon>Kineosporiaceae</taxon>
    </lineage>
</organism>
<gene>
    <name evidence="2" type="ORF">GCM10025868_41090</name>
</gene>
<evidence type="ECO:0000313" key="3">
    <source>
        <dbReference type="Proteomes" id="UP001157017"/>
    </source>
</evidence>
<protein>
    <submittedName>
        <fullName evidence="2">Uncharacterized protein</fullName>
    </submittedName>
</protein>
<evidence type="ECO:0000313" key="2">
    <source>
        <dbReference type="EMBL" id="GMA88859.1"/>
    </source>
</evidence>
<keyword evidence="3" id="KW-1185">Reference proteome</keyword>
<proteinExistence type="predicted"/>
<reference evidence="3" key="1">
    <citation type="journal article" date="2019" name="Int. J. Syst. Evol. Microbiol.">
        <title>The Global Catalogue of Microorganisms (GCM) 10K type strain sequencing project: providing services to taxonomists for standard genome sequencing and annotation.</title>
        <authorList>
            <consortium name="The Broad Institute Genomics Platform"/>
            <consortium name="The Broad Institute Genome Sequencing Center for Infectious Disease"/>
            <person name="Wu L."/>
            <person name="Ma J."/>
        </authorList>
    </citation>
    <scope>NUCLEOTIDE SEQUENCE [LARGE SCALE GENOMIC DNA]</scope>
    <source>
        <strain evidence="3">NBRC 108730</strain>
    </source>
</reference>
<keyword evidence="1" id="KW-0812">Transmembrane</keyword>
<sequence>MSLAGGGSAGAGDDRVTVVQPTAAGRAAAYLCFALCAAAVLFGIWLIVPQFH</sequence>